<keyword evidence="2" id="KW-1185">Reference proteome</keyword>
<dbReference type="Proteomes" id="UP001060414">
    <property type="component" value="Chromosome"/>
</dbReference>
<evidence type="ECO:0008006" key="3">
    <source>
        <dbReference type="Google" id="ProtNLM"/>
    </source>
</evidence>
<evidence type="ECO:0000313" key="2">
    <source>
        <dbReference type="Proteomes" id="UP001060414"/>
    </source>
</evidence>
<organism evidence="1 2">
    <name type="scientific">Geoalkalibacter halelectricus</name>
    <dbReference type="NCBI Taxonomy" id="2847045"/>
    <lineage>
        <taxon>Bacteria</taxon>
        <taxon>Pseudomonadati</taxon>
        <taxon>Thermodesulfobacteriota</taxon>
        <taxon>Desulfuromonadia</taxon>
        <taxon>Desulfuromonadales</taxon>
        <taxon>Geoalkalibacteraceae</taxon>
        <taxon>Geoalkalibacter</taxon>
    </lineage>
</organism>
<dbReference type="RefSeq" id="WP_260746925.1">
    <property type="nucleotide sequence ID" value="NZ_CP092109.1"/>
</dbReference>
<proteinExistence type="predicted"/>
<dbReference type="EMBL" id="CP092109">
    <property type="protein sequence ID" value="UWZ78571.1"/>
    <property type="molecule type" value="Genomic_DNA"/>
</dbReference>
<accession>A0ABY5ZHJ0</accession>
<evidence type="ECO:0000313" key="1">
    <source>
        <dbReference type="EMBL" id="UWZ78571.1"/>
    </source>
</evidence>
<protein>
    <recommendedName>
        <fullName evidence="3">Transcription factor zinc-finger domain-containing protein</fullName>
    </recommendedName>
</protein>
<sequence length="57" mass="6272">MIECPICKGKTHVEIDTHSDGFAENLQECGDCGALWTTKGERHIMLHGATSYQAIHS</sequence>
<gene>
    <name evidence="1" type="ORF">L9S41_12890</name>
</gene>
<reference evidence="1" key="1">
    <citation type="journal article" date="2022" name="Environ. Microbiol.">
        <title>Geoalkalibacter halelectricus SAP #1 sp. nov. possessing extracellular electron transfer and mineral#reducing capabilities from a haloalkaline environment.</title>
        <authorList>
            <person name="Yadav S."/>
            <person name="Singh R."/>
            <person name="Sundharam S.S."/>
            <person name="Chaudhary S."/>
            <person name="Krishnamurthi S."/>
            <person name="Patil S.A."/>
        </authorList>
    </citation>
    <scope>NUCLEOTIDE SEQUENCE</scope>
    <source>
        <strain evidence="1">SAP-1</strain>
    </source>
</reference>
<name>A0ABY5ZHJ0_9BACT</name>